<dbReference type="PANTHER" id="PTHR43000">
    <property type="entry name" value="DTDP-D-GLUCOSE 4,6-DEHYDRATASE-RELATED"/>
    <property type="match status" value="1"/>
</dbReference>
<keyword evidence="4" id="KW-1185">Reference proteome</keyword>
<accession>A0ABU0E828</accession>
<comment type="caution">
    <text evidence="3">The sequence shown here is derived from an EMBL/GenBank/DDBJ whole genome shotgun (WGS) entry which is preliminary data.</text>
</comment>
<sequence>MKKVLIIGGTGTISSPITKKLADDKDVELYVLNRGTNNGKLPQGVNHIKGNIQEVETMKEIMKDYSFDSVINFIVWSPADAKNNVEIFQGKTKQFIYISTVCVLNHEVTCNIDETCAIGNEYSDYGQSKAAAEKVFLDAKEATGFPATIVRPTQTYSDHRIPLSVKGGGCWPVVSRMLRGKKVIIHGDGQSVWASTHADDFAEGFYKLVANDTTIGEIYQIMNPEPHTWDMIYQALAELLNVEYKPVYIGTDILKLSKTYNFMGSIQGDKRWSNIFDISKVQAKNPEFECKISYKKGLELYLEFMDAHPEQKKEEPEFDEWCDKTIALYEEMISSLDGKL</sequence>
<gene>
    <name evidence="3" type="ORF">J2S15_003822</name>
</gene>
<organism evidence="3 4">
    <name type="scientific">Breznakia pachnodae</name>
    <dbReference type="NCBI Taxonomy" id="265178"/>
    <lineage>
        <taxon>Bacteria</taxon>
        <taxon>Bacillati</taxon>
        <taxon>Bacillota</taxon>
        <taxon>Erysipelotrichia</taxon>
        <taxon>Erysipelotrichales</taxon>
        <taxon>Erysipelotrichaceae</taxon>
        <taxon>Breznakia</taxon>
    </lineage>
</organism>
<dbReference type="InterPro" id="IPR001509">
    <property type="entry name" value="Epimerase_deHydtase"/>
</dbReference>
<dbReference type="InterPro" id="IPR036291">
    <property type="entry name" value="NAD(P)-bd_dom_sf"/>
</dbReference>
<protein>
    <submittedName>
        <fullName evidence="3">Nucleoside-diphosphate-sugar epimerase</fullName>
    </submittedName>
</protein>
<name>A0ABU0E828_9FIRM</name>
<evidence type="ECO:0000313" key="3">
    <source>
        <dbReference type="EMBL" id="MDQ0363061.1"/>
    </source>
</evidence>
<evidence type="ECO:0000313" key="4">
    <source>
        <dbReference type="Proteomes" id="UP001230220"/>
    </source>
</evidence>
<comment type="similarity">
    <text evidence="1">Belongs to the NAD(P)-dependent epimerase/dehydratase family.</text>
</comment>
<dbReference type="Pfam" id="PF01370">
    <property type="entry name" value="Epimerase"/>
    <property type="match status" value="1"/>
</dbReference>
<dbReference type="EMBL" id="JAUSUR010000009">
    <property type="protein sequence ID" value="MDQ0363061.1"/>
    <property type="molecule type" value="Genomic_DNA"/>
</dbReference>
<reference evidence="3 4" key="1">
    <citation type="submission" date="2023-07" db="EMBL/GenBank/DDBJ databases">
        <title>Genomic Encyclopedia of Type Strains, Phase IV (KMG-IV): sequencing the most valuable type-strain genomes for metagenomic binning, comparative biology and taxonomic classification.</title>
        <authorList>
            <person name="Goeker M."/>
        </authorList>
    </citation>
    <scope>NUCLEOTIDE SEQUENCE [LARGE SCALE GENOMIC DNA]</scope>
    <source>
        <strain evidence="3 4">DSM 16784</strain>
    </source>
</reference>
<dbReference type="Proteomes" id="UP001230220">
    <property type="component" value="Unassembled WGS sequence"/>
</dbReference>
<dbReference type="RefSeq" id="WP_307411569.1">
    <property type="nucleotide sequence ID" value="NZ_JAUSUR010000009.1"/>
</dbReference>
<dbReference type="SUPFAM" id="SSF51735">
    <property type="entry name" value="NAD(P)-binding Rossmann-fold domains"/>
    <property type="match status" value="1"/>
</dbReference>
<proteinExistence type="inferred from homology"/>
<feature type="domain" description="NAD-dependent epimerase/dehydratase" evidence="2">
    <location>
        <begin position="4"/>
        <end position="221"/>
    </location>
</feature>
<evidence type="ECO:0000256" key="1">
    <source>
        <dbReference type="ARBA" id="ARBA00007637"/>
    </source>
</evidence>
<dbReference type="Gene3D" id="3.40.50.720">
    <property type="entry name" value="NAD(P)-binding Rossmann-like Domain"/>
    <property type="match status" value="1"/>
</dbReference>
<evidence type="ECO:0000259" key="2">
    <source>
        <dbReference type="Pfam" id="PF01370"/>
    </source>
</evidence>